<dbReference type="PANTHER" id="PTHR15241">
    <property type="entry name" value="TRANSFORMER-2-RELATED"/>
    <property type="match status" value="1"/>
</dbReference>
<feature type="compositionally biased region" description="Basic residues" evidence="2">
    <location>
        <begin position="1"/>
        <end position="10"/>
    </location>
</feature>
<proteinExistence type="predicted"/>
<dbReference type="PANTHER" id="PTHR15241:SF386">
    <property type="entry name" value="RNA-BINDING REGION RNP-1 DOMAIN-CONTAINING PROTEIN-RELATED"/>
    <property type="match status" value="1"/>
</dbReference>
<dbReference type="InterPro" id="IPR012677">
    <property type="entry name" value="Nucleotide-bd_a/b_plait_sf"/>
</dbReference>
<keyword evidence="1" id="KW-0694">RNA-binding</keyword>
<keyword evidence="5" id="KW-1185">Reference proteome</keyword>
<dbReference type="EMBL" id="CAUYUJ010015399">
    <property type="protein sequence ID" value="CAK0853496.1"/>
    <property type="molecule type" value="Genomic_DNA"/>
</dbReference>
<feature type="compositionally biased region" description="Low complexity" evidence="2">
    <location>
        <begin position="11"/>
        <end position="31"/>
    </location>
</feature>
<comment type="caution">
    <text evidence="4">The sequence shown here is derived from an EMBL/GenBank/DDBJ whole genome shotgun (WGS) entry which is preliminary data.</text>
</comment>
<evidence type="ECO:0000256" key="1">
    <source>
        <dbReference type="PROSITE-ProRule" id="PRU00176"/>
    </source>
</evidence>
<evidence type="ECO:0000256" key="2">
    <source>
        <dbReference type="SAM" id="MobiDB-lite"/>
    </source>
</evidence>
<dbReference type="SUPFAM" id="SSF54928">
    <property type="entry name" value="RNA-binding domain, RBD"/>
    <property type="match status" value="1"/>
</dbReference>
<feature type="domain" description="RRM" evidence="3">
    <location>
        <begin position="165"/>
        <end position="256"/>
    </location>
</feature>
<feature type="region of interest" description="Disordered" evidence="2">
    <location>
        <begin position="133"/>
        <end position="161"/>
    </location>
</feature>
<reference evidence="4" key="1">
    <citation type="submission" date="2023-10" db="EMBL/GenBank/DDBJ databases">
        <authorList>
            <person name="Chen Y."/>
            <person name="Shah S."/>
            <person name="Dougan E. K."/>
            <person name="Thang M."/>
            <person name="Chan C."/>
        </authorList>
    </citation>
    <scope>NUCLEOTIDE SEQUENCE [LARGE SCALE GENOMIC DNA]</scope>
</reference>
<organism evidence="4 5">
    <name type="scientific">Prorocentrum cordatum</name>
    <dbReference type="NCBI Taxonomy" id="2364126"/>
    <lineage>
        <taxon>Eukaryota</taxon>
        <taxon>Sar</taxon>
        <taxon>Alveolata</taxon>
        <taxon>Dinophyceae</taxon>
        <taxon>Prorocentrales</taxon>
        <taxon>Prorocentraceae</taxon>
        <taxon>Prorocentrum</taxon>
    </lineage>
</organism>
<accession>A0ABN9U5L2</accession>
<gene>
    <name evidence="4" type="ORF">PCOR1329_LOCUS44955</name>
</gene>
<dbReference type="PROSITE" id="PS50102">
    <property type="entry name" value="RRM"/>
    <property type="match status" value="1"/>
</dbReference>
<dbReference type="InterPro" id="IPR035979">
    <property type="entry name" value="RBD_domain_sf"/>
</dbReference>
<dbReference type="Pfam" id="PF16367">
    <property type="entry name" value="RRM_7"/>
    <property type="match status" value="1"/>
</dbReference>
<dbReference type="SMART" id="SM00360">
    <property type="entry name" value="RRM"/>
    <property type="match status" value="1"/>
</dbReference>
<sequence length="386" mass="41055">MPSGRRRRRGPVPADAAAAPPRGGRDASPAASGAAKGLETLESPLAAPRCPQPRRVVPGCAVTDPFACEEGRSPRSLGTDLVACREFREVFEESHGTMEPLDAIGKLHQRPLSSVSTTAGPTPTPEVFDKFMPGATAQTPSTPEKVAQPAGARTAERATPLAQPNKLFVGGIPQQMTQEELAQVLSQIGRVERAWLQKRRYSQAHQTASALTHRGFGFALFESQASVDRWLGGKSSRFLELKDWEGRMLEIKKAVDSKEVRDVGRRGHSSAANTVQAAPAGEAFPQQPWAALAHVEHPQPHPQLLALARWAAGSLAWPVSAAVPPQGAPHAEGAGEVQAHPLALLASTSVPLAQLRGQQPALGVDESPGKQLEALLRGAQPDTYED</sequence>
<name>A0ABN9U5L2_9DINO</name>
<dbReference type="Proteomes" id="UP001189429">
    <property type="component" value="Unassembled WGS sequence"/>
</dbReference>
<evidence type="ECO:0000313" key="4">
    <source>
        <dbReference type="EMBL" id="CAK0853496.1"/>
    </source>
</evidence>
<feature type="region of interest" description="Disordered" evidence="2">
    <location>
        <begin position="1"/>
        <end position="57"/>
    </location>
</feature>
<evidence type="ECO:0000313" key="5">
    <source>
        <dbReference type="Proteomes" id="UP001189429"/>
    </source>
</evidence>
<dbReference type="Gene3D" id="3.30.70.330">
    <property type="match status" value="1"/>
</dbReference>
<protein>
    <recommendedName>
        <fullName evidence="3">RRM domain-containing protein</fullName>
    </recommendedName>
</protein>
<evidence type="ECO:0000259" key="3">
    <source>
        <dbReference type="PROSITE" id="PS50102"/>
    </source>
</evidence>
<dbReference type="InterPro" id="IPR000504">
    <property type="entry name" value="RRM_dom"/>
</dbReference>